<proteinExistence type="inferred from homology"/>
<dbReference type="GO" id="GO:0043781">
    <property type="term" value="F:cobalt-factor II C20-methyltransferase activity"/>
    <property type="evidence" value="ECO:0007669"/>
    <property type="project" value="UniProtKB-EC"/>
</dbReference>
<keyword evidence="3" id="KW-0169">Cobalamin biosynthesis</keyword>
<keyword evidence="6" id="KW-0949">S-adenosyl-L-methionine</keyword>
<dbReference type="Proteomes" id="UP000060487">
    <property type="component" value="Unassembled WGS sequence"/>
</dbReference>
<dbReference type="EMBL" id="LNQR01000004">
    <property type="protein sequence ID" value="KWT94657.1"/>
    <property type="molecule type" value="Genomic_DNA"/>
</dbReference>
<reference evidence="9 10" key="1">
    <citation type="submission" date="2015-11" db="EMBL/GenBank/DDBJ databases">
        <authorList>
            <person name="Lin W."/>
        </authorList>
    </citation>
    <scope>NUCLEOTIDE SEQUENCE [LARGE SCALE GENOMIC DNA]</scope>
    <source>
        <strain evidence="9 10">HCH-1</strain>
    </source>
</reference>
<comment type="similarity">
    <text evidence="2 7">Belongs to the precorrin methyltransferase family.</text>
</comment>
<gene>
    <name evidence="9" type="ORF">ASN18_0196</name>
</gene>
<dbReference type="EC" id="2.1.1.151" evidence="9"/>
<dbReference type="PIRSF" id="PIRSF036427">
    <property type="entry name" value="Precrrn-2_mtase"/>
    <property type="match status" value="1"/>
</dbReference>
<evidence type="ECO:0000256" key="5">
    <source>
        <dbReference type="ARBA" id="ARBA00022679"/>
    </source>
</evidence>
<protein>
    <submittedName>
        <fullName evidence="9">Precorrin-2 C(20)-methyltransferase</fullName>
        <ecNumber evidence="9">2.1.1.151</ecNumber>
    </submittedName>
</protein>
<evidence type="ECO:0000256" key="1">
    <source>
        <dbReference type="ARBA" id="ARBA00004953"/>
    </source>
</evidence>
<dbReference type="Gene3D" id="3.40.1010.10">
    <property type="entry name" value="Cobalt-precorrin-4 Transmethylase, Domain 1"/>
    <property type="match status" value="1"/>
</dbReference>
<dbReference type="InterPro" id="IPR012382">
    <property type="entry name" value="CobI/CbiL"/>
</dbReference>
<dbReference type="InterPro" id="IPR014776">
    <property type="entry name" value="4pyrrole_Mease_sub2"/>
</dbReference>
<organism evidence="9 10">
    <name type="scientific">Candidatus Magnetominusculus xianensis</name>
    <dbReference type="NCBI Taxonomy" id="1748249"/>
    <lineage>
        <taxon>Bacteria</taxon>
        <taxon>Pseudomonadati</taxon>
        <taxon>Nitrospirota</taxon>
        <taxon>Nitrospiria</taxon>
        <taxon>Nitrospirales</taxon>
        <taxon>Nitrospiraceae</taxon>
        <taxon>Candidatus Magnetominusculus</taxon>
    </lineage>
</organism>
<evidence type="ECO:0000256" key="6">
    <source>
        <dbReference type="ARBA" id="ARBA00022691"/>
    </source>
</evidence>
<keyword evidence="4 9" id="KW-0489">Methyltransferase</keyword>
<dbReference type="GO" id="GO:0032259">
    <property type="term" value="P:methylation"/>
    <property type="evidence" value="ECO:0007669"/>
    <property type="project" value="UniProtKB-KW"/>
</dbReference>
<dbReference type="InterPro" id="IPR014777">
    <property type="entry name" value="4pyrrole_Mease_sub1"/>
</dbReference>
<feature type="domain" description="Tetrapyrrole methylase" evidence="8">
    <location>
        <begin position="7"/>
        <end position="209"/>
    </location>
</feature>
<comment type="caution">
    <text evidence="9">The sequence shown here is derived from an EMBL/GenBank/DDBJ whole genome shotgun (WGS) entry which is preliminary data.</text>
</comment>
<dbReference type="InterPro" id="IPR035996">
    <property type="entry name" value="4pyrrol_Methylase_sf"/>
</dbReference>
<keyword evidence="5 9" id="KW-0808">Transferase</keyword>
<accession>A0ABR5SJK5</accession>
<dbReference type="InterPro" id="IPR006364">
    <property type="entry name" value="CobI/CbiL/CobIJ_dom"/>
</dbReference>
<comment type="pathway">
    <text evidence="1">Cofactor biosynthesis; adenosylcobalamin biosynthesis.</text>
</comment>
<dbReference type="InterPro" id="IPR003043">
    <property type="entry name" value="Uropor_MeTrfase_CS"/>
</dbReference>
<dbReference type="PANTHER" id="PTHR43467">
    <property type="entry name" value="COBALT-PRECORRIN-2 C(20)-METHYLTRANSFERASE"/>
    <property type="match status" value="1"/>
</dbReference>
<dbReference type="PANTHER" id="PTHR43467:SF2">
    <property type="entry name" value="COBALT-PRECORRIN-2 C(20)-METHYLTRANSFERASE"/>
    <property type="match status" value="1"/>
</dbReference>
<evidence type="ECO:0000256" key="3">
    <source>
        <dbReference type="ARBA" id="ARBA00022573"/>
    </source>
</evidence>
<dbReference type="SUPFAM" id="SSF53790">
    <property type="entry name" value="Tetrapyrrole methylase"/>
    <property type="match status" value="1"/>
</dbReference>
<dbReference type="CDD" id="cd11645">
    <property type="entry name" value="Precorrin_2_C20_MT"/>
    <property type="match status" value="1"/>
</dbReference>
<dbReference type="PROSITE" id="PS00839">
    <property type="entry name" value="SUMT_1"/>
    <property type="match status" value="1"/>
</dbReference>
<evidence type="ECO:0000256" key="7">
    <source>
        <dbReference type="PIRNR" id="PIRNR036427"/>
    </source>
</evidence>
<dbReference type="NCBIfam" id="TIGR01467">
    <property type="entry name" value="cobI_cbiL"/>
    <property type="match status" value="1"/>
</dbReference>
<evidence type="ECO:0000256" key="4">
    <source>
        <dbReference type="ARBA" id="ARBA00022603"/>
    </source>
</evidence>
<sequence>MNNNIVHSIGLGPGDPELVTIKAKRILETSDDVIVPQSDALGRSVAKDIIVHYVDSSRLIMYYFPMNNNKEQLRQRYTELAEKIKALVADGRKVSYVSMGDPTIFSTSNYLTETLLARGINVVHVPGISSINASSSLLGIPLTSKGGDFGVYELPEDVQRTVELIQRHQTTVFMKVNKKLPVLLEAIKSEPPDAAYLVNRVTLDGQQSFDLLNELLPKEPLYLSIALVKKKKLKGTK</sequence>
<evidence type="ECO:0000259" key="8">
    <source>
        <dbReference type="Pfam" id="PF00590"/>
    </source>
</evidence>
<evidence type="ECO:0000313" key="10">
    <source>
        <dbReference type="Proteomes" id="UP000060487"/>
    </source>
</evidence>
<dbReference type="RefSeq" id="WP_085050728.1">
    <property type="nucleotide sequence ID" value="NZ_LNQR01000004.1"/>
</dbReference>
<evidence type="ECO:0000256" key="2">
    <source>
        <dbReference type="ARBA" id="ARBA00005879"/>
    </source>
</evidence>
<keyword evidence="10" id="KW-1185">Reference proteome</keyword>
<evidence type="ECO:0000313" key="9">
    <source>
        <dbReference type="EMBL" id="KWT94657.1"/>
    </source>
</evidence>
<dbReference type="InterPro" id="IPR000878">
    <property type="entry name" value="4pyrrol_Mease"/>
</dbReference>
<dbReference type="Pfam" id="PF00590">
    <property type="entry name" value="TP_methylase"/>
    <property type="match status" value="1"/>
</dbReference>
<name>A0ABR5SJK5_9BACT</name>
<dbReference type="Gene3D" id="3.30.950.10">
    <property type="entry name" value="Methyltransferase, Cobalt-precorrin-4 Transmethylase, Domain 2"/>
    <property type="match status" value="1"/>
</dbReference>